<dbReference type="PANTHER" id="PTHR43798:SF33">
    <property type="entry name" value="HYDROLASE, PUTATIVE (AFU_ORTHOLOGUE AFUA_2G14860)-RELATED"/>
    <property type="match status" value="1"/>
</dbReference>
<sequence length="264" mass="28275">MQEVGEGPLVLMLHGAGGSTHSFRGLITALCPQFRIVALDLPGQGFTQLGARHRCGLEPMVQDITALCQQEGWAPTAIIGHSAGSALALRLSQTLTDPQGQAPDVIGINPALDTFDGLAGVLFPAIAKMLAAVPFTASLFSATSSTPARVQSLIRGTGSELDKEGLRLYQRLVANRDHVDGTLLMMSQWSLDGLLKSLPEIATRTLFVIGTEDRTVPPRVARAAAPRLKNAEVVELEGYGHLVHEEAPDRMATEISRFLHTQDK</sequence>
<protein>
    <submittedName>
        <fullName evidence="2">Magnesium chelatase</fullName>
    </submittedName>
</protein>
<dbReference type="SUPFAM" id="SSF53474">
    <property type="entry name" value="alpha/beta-Hydrolases"/>
    <property type="match status" value="1"/>
</dbReference>
<accession>A0A640VN27</accession>
<feature type="domain" description="AB hydrolase-1" evidence="1">
    <location>
        <begin position="8"/>
        <end position="248"/>
    </location>
</feature>
<dbReference type="Gene3D" id="3.40.50.1820">
    <property type="entry name" value="alpha/beta hydrolase"/>
    <property type="match status" value="1"/>
</dbReference>
<name>A0A640VN27_9RHOB</name>
<dbReference type="NCBIfam" id="TIGR03056">
    <property type="entry name" value="bchO_mg_che_rel"/>
    <property type="match status" value="1"/>
</dbReference>
<dbReference type="InterPro" id="IPR050266">
    <property type="entry name" value="AB_hydrolase_sf"/>
</dbReference>
<dbReference type="EMBL" id="BLIV01000002">
    <property type="protein sequence ID" value="GFE49449.1"/>
    <property type="molecule type" value="Genomic_DNA"/>
</dbReference>
<keyword evidence="3" id="KW-1185">Reference proteome</keyword>
<dbReference type="AlphaFoldDB" id="A0A640VN27"/>
<gene>
    <name evidence="2" type="primary">bchO</name>
    <name evidence="2" type="ORF">So717_12020</name>
</gene>
<comment type="caution">
    <text evidence="2">The sequence shown here is derived from an EMBL/GenBank/DDBJ whole genome shotgun (WGS) entry which is preliminary data.</text>
</comment>
<evidence type="ECO:0000313" key="2">
    <source>
        <dbReference type="EMBL" id="GFE49449.1"/>
    </source>
</evidence>
<reference evidence="2 3" key="1">
    <citation type="submission" date="2019-12" db="EMBL/GenBank/DDBJ databases">
        <title>Roseobacter cerasinus sp. nov., isolated from seawater around aquaculture.</title>
        <authorList>
            <person name="Muramatsu S."/>
            <person name="Takabe Y."/>
            <person name="Mori K."/>
            <person name="Takaichi S."/>
            <person name="Hanada S."/>
        </authorList>
    </citation>
    <scope>NUCLEOTIDE SEQUENCE [LARGE SCALE GENOMIC DNA]</scope>
    <source>
        <strain evidence="2 3">AI77</strain>
    </source>
</reference>
<evidence type="ECO:0000259" key="1">
    <source>
        <dbReference type="Pfam" id="PF00561"/>
    </source>
</evidence>
<dbReference type="PANTHER" id="PTHR43798">
    <property type="entry name" value="MONOACYLGLYCEROL LIPASE"/>
    <property type="match status" value="1"/>
</dbReference>
<dbReference type="PRINTS" id="PR00111">
    <property type="entry name" value="ABHYDROLASE"/>
</dbReference>
<proteinExistence type="predicted"/>
<organism evidence="2 3">
    <name type="scientific">Roseobacter cerasinus</name>
    <dbReference type="NCBI Taxonomy" id="2602289"/>
    <lineage>
        <taxon>Bacteria</taxon>
        <taxon>Pseudomonadati</taxon>
        <taxon>Pseudomonadota</taxon>
        <taxon>Alphaproteobacteria</taxon>
        <taxon>Rhodobacterales</taxon>
        <taxon>Roseobacteraceae</taxon>
        <taxon>Roseobacter</taxon>
    </lineage>
</organism>
<dbReference type="InterPro" id="IPR000073">
    <property type="entry name" value="AB_hydrolase_1"/>
</dbReference>
<dbReference type="InterPro" id="IPR029058">
    <property type="entry name" value="AB_hydrolase_fold"/>
</dbReference>
<dbReference type="Pfam" id="PF00561">
    <property type="entry name" value="Abhydrolase_1"/>
    <property type="match status" value="1"/>
</dbReference>
<evidence type="ECO:0000313" key="3">
    <source>
        <dbReference type="Proteomes" id="UP000436522"/>
    </source>
</evidence>
<dbReference type="GO" id="GO:0016020">
    <property type="term" value="C:membrane"/>
    <property type="evidence" value="ECO:0007669"/>
    <property type="project" value="TreeGrafter"/>
</dbReference>
<dbReference type="InterPro" id="IPR017497">
    <property type="entry name" value="BchO"/>
</dbReference>
<dbReference type="Proteomes" id="UP000436522">
    <property type="component" value="Unassembled WGS sequence"/>
</dbReference>